<sequence length="787" mass="93093">MDFVQTKLRKNEWEQLEIPILQEERNIIQLIRNGYYNNDVCIHKTVSLFSFIKLYADTDVEKIHTHLFHRYFYDDLKVLIMKKQLPIEINNKKNIVLSKKATLIRLNNLSTKIKENTPKIFEFIIMELCKKYITTEKTEYYYALYHLIYNNLSYKIEYLNPLVINILREILNCYIEKIDKTDIVYNAKDYIENNSYIKNNEPISLFSHQKNLFQILRKNRANPKLILYQAPTGTGKTLSPLAICQDYKVIFVCAAKHVGLQLAKNCISMNIPIGIAFGCKDAGDVKLHNFAAKEYIRNYKSGGIFKVDHSIGDKVQVIISDVKSYESAMNYMCAFNKPKDIVLFWDEPTISLDYKEHDFHPIINKNWRENRIPNVILSSATLPFLSDLNKLTDSFKSRFPNAIIKSINSHIFNRTISIIDKEGYVILPHNYYNDYADVKNCIKHINAKQQLLCYFDIRGISLFLQQIHSNKLIPNKKWNIDNYFKNISQINIENIKLYYIFLLERLEEQWNDICKLVKENREKRYASTIYITSKDASTITHGPCLFLSNNVEKIADFYIQSSNIREKELDTIQSKIQHNDKINHHIAKLKKQLTQENDTTSDREKLKLIEKYELQLQKITLNERYIPNSYNHIQHYHCNKRLKYCFASDINEQITEKIVLLPIHEKWKILLLMGIGVFMENHLPEYRDIIKQLAYEEKLFCIIANSDYIYGTNYQFCHGYLSKDLNDLTQEKLIQALGRIGRQNKIGDYTIRLRDNSLIELLLQEKKNSLEIYHMNHLFNYEEYVYQ</sequence>
<proteinExistence type="predicted"/>
<protein>
    <recommendedName>
        <fullName evidence="2">Helicase ATP-binding domain-containing protein</fullName>
    </recommendedName>
</protein>
<evidence type="ECO:0000313" key="1">
    <source>
        <dbReference type="EMBL" id="QHU16084.1"/>
    </source>
</evidence>
<dbReference type="Gene3D" id="3.40.50.300">
    <property type="entry name" value="P-loop containing nucleotide triphosphate hydrolases"/>
    <property type="match status" value="1"/>
</dbReference>
<name>A0A6C0KIG2_9ZZZZ</name>
<reference evidence="1" key="1">
    <citation type="journal article" date="2020" name="Nature">
        <title>Giant virus diversity and host interactions through global metagenomics.</title>
        <authorList>
            <person name="Schulz F."/>
            <person name="Roux S."/>
            <person name="Paez-Espino D."/>
            <person name="Jungbluth S."/>
            <person name="Walsh D.A."/>
            <person name="Denef V.J."/>
            <person name="McMahon K.D."/>
            <person name="Konstantinidis K.T."/>
            <person name="Eloe-Fadrosh E.A."/>
            <person name="Kyrpides N.C."/>
            <person name="Woyke T."/>
        </authorList>
    </citation>
    <scope>NUCLEOTIDE SEQUENCE</scope>
    <source>
        <strain evidence="1">GVMAG-S-3300011013-78</strain>
    </source>
</reference>
<dbReference type="AlphaFoldDB" id="A0A6C0KIG2"/>
<organism evidence="1">
    <name type="scientific">viral metagenome</name>
    <dbReference type="NCBI Taxonomy" id="1070528"/>
    <lineage>
        <taxon>unclassified sequences</taxon>
        <taxon>metagenomes</taxon>
        <taxon>organismal metagenomes</taxon>
    </lineage>
</organism>
<dbReference type="InterPro" id="IPR027417">
    <property type="entry name" value="P-loop_NTPase"/>
</dbReference>
<accession>A0A6C0KIG2</accession>
<dbReference type="SUPFAM" id="SSF52540">
    <property type="entry name" value="P-loop containing nucleoside triphosphate hydrolases"/>
    <property type="match status" value="2"/>
</dbReference>
<evidence type="ECO:0008006" key="2">
    <source>
        <dbReference type="Google" id="ProtNLM"/>
    </source>
</evidence>
<dbReference type="EMBL" id="MN740876">
    <property type="protein sequence ID" value="QHU16084.1"/>
    <property type="molecule type" value="Genomic_DNA"/>
</dbReference>